<dbReference type="Pfam" id="PF00895">
    <property type="entry name" value="ATP-synt_8"/>
    <property type="match status" value="1"/>
</dbReference>
<keyword evidence="6 12" id="KW-0812">Transmembrane</keyword>
<keyword evidence="11 13" id="KW-0472">Membrane</keyword>
<evidence type="ECO:0000256" key="12">
    <source>
        <dbReference type="RuleBase" id="RU003661"/>
    </source>
</evidence>
<evidence type="ECO:0000256" key="11">
    <source>
        <dbReference type="ARBA" id="ARBA00023136"/>
    </source>
</evidence>
<reference evidence="14" key="1">
    <citation type="journal article" date="2014" name="BMC Evol. Biol.">
        <title>Integrated shotgun sequencing and bioinformatics pipeline allows ultra-fast mitogenome recovery and confirms substantial gene rearrangements in Australian freshwater crayfishes.</title>
        <authorList>
            <person name="Gan H.M."/>
            <person name="Schultz M.B."/>
            <person name="Austin C.M."/>
        </authorList>
    </citation>
    <scope>NUCLEOTIDE SEQUENCE</scope>
</reference>
<comment type="subunit">
    <text evidence="3">F-type ATPases have 2 components, CF(1) - the catalytic core - and CF(0) - the membrane proton channel.</text>
</comment>
<comment type="similarity">
    <text evidence="2 12">Belongs to the ATPase protein 8 family.</text>
</comment>
<dbReference type="GeneID" id="17674908"/>
<evidence type="ECO:0000256" key="4">
    <source>
        <dbReference type="ARBA" id="ARBA00022448"/>
    </source>
</evidence>
<organism evidence="14">
    <name type="scientific">Engaeus lengana</name>
    <dbReference type="NCBI Taxonomy" id="552816"/>
    <lineage>
        <taxon>Eukaryota</taxon>
        <taxon>Metazoa</taxon>
        <taxon>Ecdysozoa</taxon>
        <taxon>Arthropoda</taxon>
        <taxon>Crustacea</taxon>
        <taxon>Multicrustacea</taxon>
        <taxon>Malacostraca</taxon>
        <taxon>Eumalacostraca</taxon>
        <taxon>Eucarida</taxon>
        <taxon>Decapoda</taxon>
        <taxon>Pleocyemata</taxon>
        <taxon>Astacidea</taxon>
        <taxon>Parastacoidea</taxon>
        <taxon>Parastacidae</taxon>
        <taxon>Engaeus</taxon>
    </lineage>
</organism>
<dbReference type="GO" id="GO:0015986">
    <property type="term" value="P:proton motive force-driven ATP synthesis"/>
    <property type="evidence" value="ECO:0007669"/>
    <property type="project" value="InterPro"/>
</dbReference>
<comment type="subcellular location">
    <subcellularLocation>
        <location evidence="1 12">Mitochondrion membrane</location>
        <topology evidence="1 12">Single-pass membrane protein</topology>
    </subcellularLocation>
</comment>
<keyword evidence="7 12" id="KW-0375">Hydrogen ion transport</keyword>
<geneLocation type="mitochondrion" evidence="14"/>
<evidence type="ECO:0000256" key="5">
    <source>
        <dbReference type="ARBA" id="ARBA00022547"/>
    </source>
</evidence>
<accession>U5TX35</accession>
<evidence type="ECO:0000256" key="10">
    <source>
        <dbReference type="ARBA" id="ARBA00023128"/>
    </source>
</evidence>
<evidence type="ECO:0000256" key="8">
    <source>
        <dbReference type="ARBA" id="ARBA00022989"/>
    </source>
</evidence>
<evidence type="ECO:0000256" key="3">
    <source>
        <dbReference type="ARBA" id="ARBA00011291"/>
    </source>
</evidence>
<protein>
    <recommendedName>
        <fullName evidence="12">ATP synthase complex subunit 8</fullName>
    </recommendedName>
</protein>
<gene>
    <name evidence="14" type="primary">atp8</name>
</gene>
<evidence type="ECO:0000256" key="2">
    <source>
        <dbReference type="ARBA" id="ARBA00008892"/>
    </source>
</evidence>
<keyword evidence="8 13" id="KW-1133">Transmembrane helix</keyword>
<keyword evidence="4 12" id="KW-0813">Transport</keyword>
<dbReference type="RefSeq" id="YP_008815692.1">
    <property type="nucleotide sequence ID" value="NC_022847.1"/>
</dbReference>
<dbReference type="CTD" id="4509"/>
<keyword evidence="9 12" id="KW-0406">Ion transport</keyword>
<feature type="transmembrane region" description="Helical" evidence="13">
    <location>
        <begin position="6"/>
        <end position="30"/>
    </location>
</feature>
<keyword evidence="10 12" id="KW-0496">Mitochondrion</keyword>
<dbReference type="InterPro" id="IPR001421">
    <property type="entry name" value="ATP8_metazoa"/>
</dbReference>
<dbReference type="EMBL" id="KF546209">
    <property type="protein sequence ID" value="AGZ13061.1"/>
    <property type="molecule type" value="Genomic_DNA"/>
</dbReference>
<name>U5TX35_9EUCA</name>
<keyword evidence="5 12" id="KW-0138">CF(0)</keyword>
<evidence type="ECO:0000256" key="1">
    <source>
        <dbReference type="ARBA" id="ARBA00004304"/>
    </source>
</evidence>
<dbReference type="GO" id="GO:0015078">
    <property type="term" value="F:proton transmembrane transporter activity"/>
    <property type="evidence" value="ECO:0007669"/>
    <property type="project" value="InterPro"/>
</dbReference>
<dbReference type="GO" id="GO:0045259">
    <property type="term" value="C:proton-transporting ATP synthase complex"/>
    <property type="evidence" value="ECO:0007669"/>
    <property type="project" value="UniProtKB-KW"/>
</dbReference>
<evidence type="ECO:0000256" key="6">
    <source>
        <dbReference type="ARBA" id="ARBA00022692"/>
    </source>
</evidence>
<proteinExistence type="inferred from homology"/>
<evidence type="ECO:0000256" key="7">
    <source>
        <dbReference type="ARBA" id="ARBA00022781"/>
    </source>
</evidence>
<dbReference type="AlphaFoldDB" id="U5TX35"/>
<evidence type="ECO:0000313" key="14">
    <source>
        <dbReference type="EMBL" id="AGZ13061.1"/>
    </source>
</evidence>
<evidence type="ECO:0000256" key="9">
    <source>
        <dbReference type="ARBA" id="ARBA00023065"/>
    </source>
</evidence>
<sequence>MPQMSPLLWLSLFGLFLLGFLLFSTLNYFIPSQKKKETSTLPPKKTQKNWNW</sequence>
<evidence type="ECO:0000256" key="13">
    <source>
        <dbReference type="SAM" id="Phobius"/>
    </source>
</evidence>
<dbReference type="GO" id="GO:0031966">
    <property type="term" value="C:mitochondrial membrane"/>
    <property type="evidence" value="ECO:0007669"/>
    <property type="project" value="UniProtKB-SubCell"/>
</dbReference>